<feature type="region of interest" description="Disordered" evidence="3">
    <location>
        <begin position="1"/>
        <end position="43"/>
    </location>
</feature>
<keyword evidence="2" id="KW-0378">Hydrolase</keyword>
<sequence>MQVEGSSQDARGNDGDLAGVLSVSPTGADTFRAGPRRQNPERSFGGSVVAQALLAAGATVDPDRRVHSLHAYFLRVGEASSPTDFRVDRVRDGRSYGTRRVTAEQDGRAILDLTASFQVAETGFAHQVPALDAPSPESLPTVQEAAAEAPEPLRSWFGSLFRRHPFELRFDGELPRVAAARGESAPPQQRFWLRAGEALPDEPLVHAAALAYASDMLLLSTSLAPHARAVGAPDVAAASLDHAVWLHRPVRVDEWLLFEQESSWAAGGRCLCHARVFDAAGRLVMTVAQEGMVRPIGPR</sequence>
<dbReference type="GO" id="GO:0047617">
    <property type="term" value="F:fatty acyl-CoA hydrolase activity"/>
    <property type="evidence" value="ECO:0007669"/>
    <property type="project" value="InterPro"/>
</dbReference>
<dbReference type="AlphaFoldDB" id="A0A285V9W8"/>
<keyword evidence="7" id="KW-1185">Reference proteome</keyword>
<dbReference type="InterPro" id="IPR003703">
    <property type="entry name" value="Acyl_CoA_thio"/>
</dbReference>
<dbReference type="Pfam" id="PF20789">
    <property type="entry name" value="4HBT_3C"/>
    <property type="match status" value="1"/>
</dbReference>
<feature type="domain" description="Acyl-CoA thioesterase-like C-terminal" evidence="5">
    <location>
        <begin position="147"/>
        <end position="293"/>
    </location>
</feature>
<evidence type="ECO:0000313" key="6">
    <source>
        <dbReference type="EMBL" id="SOC49836.1"/>
    </source>
</evidence>
<dbReference type="OrthoDB" id="9781019at2"/>
<comment type="similarity">
    <text evidence="1">Belongs to the C/M/P thioester hydrolase family.</text>
</comment>
<evidence type="ECO:0000256" key="3">
    <source>
        <dbReference type="SAM" id="MobiDB-lite"/>
    </source>
</evidence>
<feature type="compositionally biased region" description="Polar residues" evidence="3">
    <location>
        <begin position="1"/>
        <end position="10"/>
    </location>
</feature>
<protein>
    <submittedName>
        <fullName evidence="6">Acyl-CoA thioesterase-2</fullName>
    </submittedName>
</protein>
<dbReference type="PANTHER" id="PTHR11066:SF34">
    <property type="entry name" value="ACYL-COENZYME A THIOESTERASE 8"/>
    <property type="match status" value="1"/>
</dbReference>
<feature type="domain" description="Acyl-CoA thioesterase-like N-terminal HotDog" evidence="4">
    <location>
        <begin position="42"/>
        <end position="118"/>
    </location>
</feature>
<evidence type="ECO:0000256" key="2">
    <source>
        <dbReference type="ARBA" id="ARBA00022801"/>
    </source>
</evidence>
<dbReference type="CDD" id="cd03445">
    <property type="entry name" value="Thioesterase_II_repeat2"/>
    <property type="match status" value="1"/>
</dbReference>
<dbReference type="InterPro" id="IPR042171">
    <property type="entry name" value="Acyl-CoA_hotdog"/>
</dbReference>
<dbReference type="Gene3D" id="2.40.160.210">
    <property type="entry name" value="Acyl-CoA thioesterase, double hotdog domain"/>
    <property type="match status" value="1"/>
</dbReference>
<dbReference type="GO" id="GO:0006637">
    <property type="term" value="P:acyl-CoA metabolic process"/>
    <property type="evidence" value="ECO:0007669"/>
    <property type="project" value="InterPro"/>
</dbReference>
<dbReference type="InterPro" id="IPR029069">
    <property type="entry name" value="HotDog_dom_sf"/>
</dbReference>
<dbReference type="PANTHER" id="PTHR11066">
    <property type="entry name" value="ACYL-COA THIOESTERASE"/>
    <property type="match status" value="1"/>
</dbReference>
<reference evidence="7" key="1">
    <citation type="submission" date="2017-08" db="EMBL/GenBank/DDBJ databases">
        <authorList>
            <person name="Varghese N."/>
            <person name="Submissions S."/>
        </authorList>
    </citation>
    <scope>NUCLEOTIDE SEQUENCE [LARGE SCALE GENOMIC DNA]</scope>
    <source>
        <strain evidence="7">DSM 4725</strain>
    </source>
</reference>
<evidence type="ECO:0000313" key="7">
    <source>
        <dbReference type="Proteomes" id="UP000219435"/>
    </source>
</evidence>
<evidence type="ECO:0000259" key="5">
    <source>
        <dbReference type="Pfam" id="PF20789"/>
    </source>
</evidence>
<name>A0A285V9W8_9ACTN</name>
<organism evidence="6 7">
    <name type="scientific">Blastococcus aggregatus</name>
    <dbReference type="NCBI Taxonomy" id="38502"/>
    <lineage>
        <taxon>Bacteria</taxon>
        <taxon>Bacillati</taxon>
        <taxon>Actinomycetota</taxon>
        <taxon>Actinomycetes</taxon>
        <taxon>Geodermatophilales</taxon>
        <taxon>Geodermatophilaceae</taxon>
        <taxon>Blastococcus</taxon>
    </lineage>
</organism>
<dbReference type="InterPro" id="IPR049450">
    <property type="entry name" value="ACOT8-like_C"/>
</dbReference>
<gene>
    <name evidence="6" type="ORF">SAMN05660748_2568</name>
</gene>
<dbReference type="SUPFAM" id="SSF54637">
    <property type="entry name" value="Thioesterase/thiol ester dehydrase-isomerase"/>
    <property type="match status" value="2"/>
</dbReference>
<dbReference type="Pfam" id="PF13622">
    <property type="entry name" value="4HBT_3"/>
    <property type="match status" value="1"/>
</dbReference>
<evidence type="ECO:0000259" key="4">
    <source>
        <dbReference type="Pfam" id="PF13622"/>
    </source>
</evidence>
<accession>A0A285V9W8</accession>
<dbReference type="EMBL" id="OBQI01000003">
    <property type="protein sequence ID" value="SOC49836.1"/>
    <property type="molecule type" value="Genomic_DNA"/>
</dbReference>
<dbReference type="InterPro" id="IPR049449">
    <property type="entry name" value="TesB_ACOT8-like_N"/>
</dbReference>
<proteinExistence type="inferred from homology"/>
<evidence type="ECO:0000256" key="1">
    <source>
        <dbReference type="ARBA" id="ARBA00006538"/>
    </source>
</evidence>
<dbReference type="Proteomes" id="UP000219435">
    <property type="component" value="Unassembled WGS sequence"/>
</dbReference>
<dbReference type="CDD" id="cd03444">
    <property type="entry name" value="Thioesterase_II_repeat1"/>
    <property type="match status" value="1"/>
</dbReference>
<dbReference type="GO" id="GO:0009062">
    <property type="term" value="P:fatty acid catabolic process"/>
    <property type="evidence" value="ECO:0007669"/>
    <property type="project" value="TreeGrafter"/>
</dbReference>